<dbReference type="InterPro" id="IPR035906">
    <property type="entry name" value="MetI-like_sf"/>
</dbReference>
<feature type="transmembrane region" description="Helical" evidence="5">
    <location>
        <begin position="101"/>
        <end position="123"/>
    </location>
</feature>
<accession>K8DYC1</accession>
<comment type="subcellular location">
    <subcellularLocation>
        <location evidence="5">Cell membrane</location>
        <topology evidence="5">Multi-pass membrane protein</topology>
    </subcellularLocation>
    <subcellularLocation>
        <location evidence="1">Membrane</location>
        <topology evidence="1">Multi-pass membrane protein</topology>
    </subcellularLocation>
</comment>
<dbReference type="GO" id="GO:0055085">
    <property type="term" value="P:transmembrane transport"/>
    <property type="evidence" value="ECO:0007669"/>
    <property type="project" value="InterPro"/>
</dbReference>
<comment type="similarity">
    <text evidence="5">Belongs to the binding-protein-dependent transport system permease family.</text>
</comment>
<dbReference type="PROSITE" id="PS50928">
    <property type="entry name" value="ABC_TM1"/>
    <property type="match status" value="1"/>
</dbReference>
<dbReference type="OrthoDB" id="9781724at2"/>
<dbReference type="Pfam" id="PF00528">
    <property type="entry name" value="BPD_transp_1"/>
    <property type="match status" value="1"/>
</dbReference>
<reference evidence="7 8" key="1">
    <citation type="journal article" date="2013" name="Genome Announc.">
        <title>Genome Sequence of the Sulfate-Reducing Bacterium Desulfotomaculum hydrothermale Lam5(T).</title>
        <authorList>
            <person name="Amin O."/>
            <person name="Fardeau M.L."/>
            <person name="Valette O."/>
            <person name="Hirschler-Rea A."/>
            <person name="Barbe V."/>
            <person name="Medigue C."/>
            <person name="Vacherie B."/>
            <person name="Ollivier B."/>
            <person name="Bertin P.N."/>
            <person name="Dolla A."/>
        </authorList>
    </citation>
    <scope>NUCLEOTIDE SEQUENCE [LARGE SCALE GENOMIC DNA]</scope>
    <source>
        <strain evidence="8">Lam5 / DSM 18033</strain>
    </source>
</reference>
<keyword evidence="2 5" id="KW-0812">Transmembrane</keyword>
<feature type="transmembrane region" description="Helical" evidence="5">
    <location>
        <begin position="201"/>
        <end position="225"/>
    </location>
</feature>
<evidence type="ECO:0000256" key="1">
    <source>
        <dbReference type="ARBA" id="ARBA00004141"/>
    </source>
</evidence>
<organism evidence="7 8">
    <name type="scientific">Desulforamulus hydrothermalis Lam5 = DSM 18033</name>
    <dbReference type="NCBI Taxonomy" id="1121428"/>
    <lineage>
        <taxon>Bacteria</taxon>
        <taxon>Bacillati</taxon>
        <taxon>Bacillota</taxon>
        <taxon>Clostridia</taxon>
        <taxon>Eubacteriales</taxon>
        <taxon>Peptococcaceae</taxon>
        <taxon>Desulforamulus</taxon>
    </lineage>
</organism>
<feature type="transmembrane region" description="Helical" evidence="5">
    <location>
        <begin position="154"/>
        <end position="181"/>
    </location>
</feature>
<dbReference type="InterPro" id="IPR049783">
    <property type="entry name" value="ABC_perm_TupB-like"/>
</dbReference>
<dbReference type="Gene3D" id="1.10.3720.10">
    <property type="entry name" value="MetI-like"/>
    <property type="match status" value="1"/>
</dbReference>
<dbReference type="eggNOG" id="COG4662">
    <property type="taxonomic scope" value="Bacteria"/>
</dbReference>
<feature type="transmembrane region" description="Helical" evidence="5">
    <location>
        <begin position="32"/>
        <end position="53"/>
    </location>
</feature>
<dbReference type="PANTHER" id="PTHR43632:SF1">
    <property type="entry name" value="PERMEASE COMPONENT OF TUNGSTATE ABC TRANSPORTER"/>
    <property type="match status" value="1"/>
</dbReference>
<dbReference type="CDD" id="cd06261">
    <property type="entry name" value="TM_PBP2"/>
    <property type="match status" value="1"/>
</dbReference>
<dbReference type="SUPFAM" id="SSF161098">
    <property type="entry name" value="MetI-like"/>
    <property type="match status" value="1"/>
</dbReference>
<dbReference type="InterPro" id="IPR000515">
    <property type="entry name" value="MetI-like"/>
</dbReference>
<keyword evidence="5" id="KW-0813">Transport</keyword>
<keyword evidence="4 5" id="KW-0472">Membrane</keyword>
<dbReference type="AlphaFoldDB" id="K8DYC1"/>
<dbReference type="GO" id="GO:0005886">
    <property type="term" value="C:plasma membrane"/>
    <property type="evidence" value="ECO:0007669"/>
    <property type="project" value="UniProtKB-SubCell"/>
</dbReference>
<keyword evidence="3 5" id="KW-1133">Transmembrane helix</keyword>
<evidence type="ECO:0000313" key="7">
    <source>
        <dbReference type="EMBL" id="CCO07789.1"/>
    </source>
</evidence>
<protein>
    <submittedName>
        <fullName evidence="7">Binding-protein-dependent transport systems inner membrane component</fullName>
    </submittedName>
</protein>
<evidence type="ECO:0000256" key="5">
    <source>
        <dbReference type="RuleBase" id="RU363032"/>
    </source>
</evidence>
<proteinExistence type="inferred from homology"/>
<evidence type="ECO:0000256" key="4">
    <source>
        <dbReference type="ARBA" id="ARBA00023136"/>
    </source>
</evidence>
<dbReference type="NCBIfam" id="NF038017">
    <property type="entry name" value="ABC_perm1"/>
    <property type="match status" value="1"/>
</dbReference>
<gene>
    <name evidence="7" type="ORF">DESHY_150032</name>
</gene>
<keyword evidence="8" id="KW-1185">Reference proteome</keyword>
<dbReference type="EMBL" id="CAOS01000007">
    <property type="protein sequence ID" value="CCO07789.1"/>
    <property type="molecule type" value="Genomic_DNA"/>
</dbReference>
<dbReference type="PANTHER" id="PTHR43632">
    <property type="entry name" value="PERMEASE COMPONENT OF TUNGSTATE ABC TRANSPORTER"/>
    <property type="match status" value="1"/>
</dbReference>
<sequence>MDLIVNGVREALISLFGGDPEVYQVTFLTLKISGLATLISLFLGIPAGVFLALRNFPGRGFIISLVNTGMGLPPVVVGLWVSILLWRYGPLGFLGLMYTPAAMVIAQAVIATPIVTGFTIAAVQQIKPQLRLQILALGASRRQYMWLLMREARLPLLAAVIAGFGGVVSEVGASMMVGGNVKGYTRVLTTATVMEVSKGNFAAAIALSVILLLLAYGVTLLLTLLQQQGETTASGHRGNRLLNFMGKRQKSR</sequence>
<name>K8DYC1_9FIRM</name>
<evidence type="ECO:0000313" key="8">
    <source>
        <dbReference type="Proteomes" id="UP000009315"/>
    </source>
</evidence>
<evidence type="ECO:0000256" key="3">
    <source>
        <dbReference type="ARBA" id="ARBA00022989"/>
    </source>
</evidence>
<comment type="caution">
    <text evidence="7">The sequence shown here is derived from an EMBL/GenBank/DDBJ whole genome shotgun (WGS) entry which is preliminary data.</text>
</comment>
<evidence type="ECO:0000256" key="2">
    <source>
        <dbReference type="ARBA" id="ARBA00022692"/>
    </source>
</evidence>
<feature type="domain" description="ABC transmembrane type-1" evidence="6">
    <location>
        <begin position="26"/>
        <end position="222"/>
    </location>
</feature>
<dbReference type="Proteomes" id="UP000009315">
    <property type="component" value="Unassembled WGS sequence"/>
</dbReference>
<dbReference type="RefSeq" id="WP_008410842.1">
    <property type="nucleotide sequence ID" value="NZ_CAOS01000007.1"/>
</dbReference>
<feature type="transmembrane region" description="Helical" evidence="5">
    <location>
        <begin position="65"/>
        <end position="89"/>
    </location>
</feature>
<dbReference type="STRING" id="1121428.DESHY_150032"/>
<evidence type="ECO:0000259" key="6">
    <source>
        <dbReference type="PROSITE" id="PS50928"/>
    </source>
</evidence>